<dbReference type="AlphaFoldDB" id="A0A4V2ZXL0"/>
<gene>
    <name evidence="2" type="ORF">E2F43_03955</name>
</gene>
<comment type="caution">
    <text evidence="2">The sequence shown here is derived from an EMBL/GenBank/DDBJ whole genome shotgun (WGS) entry which is preliminary data.</text>
</comment>
<sequence>MNTTLLVTQAPAETLLGLLLFFIFSATILVALAAEAGHYRDLNGVMRTLQRKLCELRPRRRWLFNTGIGEQTEFSAGSSLTH</sequence>
<evidence type="ECO:0000313" key="3">
    <source>
        <dbReference type="Proteomes" id="UP000295554"/>
    </source>
</evidence>
<evidence type="ECO:0000313" key="2">
    <source>
        <dbReference type="EMBL" id="TDG15395.1"/>
    </source>
</evidence>
<dbReference type="EMBL" id="SMSE01000001">
    <property type="protein sequence ID" value="TDG15395.1"/>
    <property type="molecule type" value="Genomic_DNA"/>
</dbReference>
<keyword evidence="1" id="KW-0472">Membrane</keyword>
<reference evidence="2 3" key="1">
    <citation type="submission" date="2019-03" db="EMBL/GenBank/DDBJ databases">
        <title>Seongchinamella monodicae gen. nov., sp. nov., a novel member of the Gammaproteobacteria isolated from a tidal mudflat of beach.</title>
        <authorList>
            <person name="Yang H.G."/>
            <person name="Kang J.W."/>
            <person name="Lee S.D."/>
        </authorList>
    </citation>
    <scope>NUCLEOTIDE SEQUENCE [LARGE SCALE GENOMIC DNA]</scope>
    <source>
        <strain evidence="2 3">GH4-78</strain>
    </source>
</reference>
<keyword evidence="3" id="KW-1185">Reference proteome</keyword>
<feature type="transmembrane region" description="Helical" evidence="1">
    <location>
        <begin position="15"/>
        <end position="34"/>
    </location>
</feature>
<dbReference type="RefSeq" id="WP_133209755.1">
    <property type="nucleotide sequence ID" value="NZ_SMSE01000001.1"/>
</dbReference>
<dbReference type="Proteomes" id="UP000295554">
    <property type="component" value="Unassembled WGS sequence"/>
</dbReference>
<protein>
    <submittedName>
        <fullName evidence="2">Uncharacterized protein</fullName>
    </submittedName>
</protein>
<name>A0A4V2ZXL0_9GAMM</name>
<evidence type="ECO:0000256" key="1">
    <source>
        <dbReference type="SAM" id="Phobius"/>
    </source>
</evidence>
<accession>A0A4V2ZXL0</accession>
<organism evidence="2 3">
    <name type="scientific">Seongchinamella unica</name>
    <dbReference type="NCBI Taxonomy" id="2547392"/>
    <lineage>
        <taxon>Bacteria</taxon>
        <taxon>Pseudomonadati</taxon>
        <taxon>Pseudomonadota</taxon>
        <taxon>Gammaproteobacteria</taxon>
        <taxon>Cellvibrionales</taxon>
        <taxon>Halieaceae</taxon>
        <taxon>Seongchinamella</taxon>
    </lineage>
</organism>
<proteinExistence type="predicted"/>
<keyword evidence="1" id="KW-0812">Transmembrane</keyword>
<keyword evidence="1" id="KW-1133">Transmembrane helix</keyword>